<dbReference type="InterPro" id="IPR036322">
    <property type="entry name" value="WD40_repeat_dom_sf"/>
</dbReference>
<proteinExistence type="predicted"/>
<sequence length="325" mass="37128">MEKILSTTQLLEKEENLNENRVQRTIIEKQVKTIRIDINQHLDRLEKQILHELSNQEDHHERNIEKLSKQLKVQSSRIELYKTEKEVEVLCEDDSLKRYGITFITDDKLGNFIEDLKTFGEISSTYEQTKIVYKKSKVKQAQIVTVPYKHVESMNLVLEKKIVVSRSCKSTFGLVTGCVVLQNKNFLISCYDYFDSDNNCLSLIDEHGSEIFVLKQDRLRIKPYNIALINDTTVAITPANPSQSIAIFNIETRKVSKVIKTKQLCSGGISCFENTLIYSCGEEGSEMISLDTGNICSLKFGSHASNEYVTVFKNKIYSTDGSVTQ</sequence>
<dbReference type="SUPFAM" id="SSF50978">
    <property type="entry name" value="WD40 repeat-like"/>
    <property type="match status" value="1"/>
</dbReference>
<dbReference type="AlphaFoldDB" id="A0A8S3PZ29"/>
<name>A0A8S3PZ29_MYTED</name>
<evidence type="ECO:0000313" key="3">
    <source>
        <dbReference type="Proteomes" id="UP000683360"/>
    </source>
</evidence>
<dbReference type="Proteomes" id="UP000683360">
    <property type="component" value="Unassembled WGS sequence"/>
</dbReference>
<protein>
    <submittedName>
        <fullName evidence="2">Uncharacterized protein</fullName>
    </submittedName>
</protein>
<comment type="caution">
    <text evidence="2">The sequence shown here is derived from an EMBL/GenBank/DDBJ whole genome shotgun (WGS) entry which is preliminary data.</text>
</comment>
<accession>A0A8S3PZ29</accession>
<organism evidence="2 3">
    <name type="scientific">Mytilus edulis</name>
    <name type="common">Blue mussel</name>
    <dbReference type="NCBI Taxonomy" id="6550"/>
    <lineage>
        <taxon>Eukaryota</taxon>
        <taxon>Metazoa</taxon>
        <taxon>Spiralia</taxon>
        <taxon>Lophotrochozoa</taxon>
        <taxon>Mollusca</taxon>
        <taxon>Bivalvia</taxon>
        <taxon>Autobranchia</taxon>
        <taxon>Pteriomorphia</taxon>
        <taxon>Mytilida</taxon>
        <taxon>Mytiloidea</taxon>
        <taxon>Mytilidae</taxon>
        <taxon>Mytilinae</taxon>
        <taxon>Mytilus</taxon>
    </lineage>
</organism>
<dbReference type="EMBL" id="CAJPWZ010000214">
    <property type="protein sequence ID" value="CAG2188333.1"/>
    <property type="molecule type" value="Genomic_DNA"/>
</dbReference>
<reference evidence="2" key="1">
    <citation type="submission" date="2021-03" db="EMBL/GenBank/DDBJ databases">
        <authorList>
            <person name="Bekaert M."/>
        </authorList>
    </citation>
    <scope>NUCLEOTIDE SEQUENCE</scope>
</reference>
<keyword evidence="3" id="KW-1185">Reference proteome</keyword>
<evidence type="ECO:0000256" key="1">
    <source>
        <dbReference type="SAM" id="Coils"/>
    </source>
</evidence>
<keyword evidence="1" id="KW-0175">Coiled coil</keyword>
<feature type="coiled-coil region" evidence="1">
    <location>
        <begin position="50"/>
        <end position="84"/>
    </location>
</feature>
<evidence type="ECO:0000313" key="2">
    <source>
        <dbReference type="EMBL" id="CAG2188333.1"/>
    </source>
</evidence>
<gene>
    <name evidence="2" type="ORF">MEDL_3756</name>
</gene>